<dbReference type="InterPro" id="IPR036188">
    <property type="entry name" value="FAD/NAD-bd_sf"/>
</dbReference>
<evidence type="ECO:0000259" key="1">
    <source>
        <dbReference type="Pfam" id="PF13454"/>
    </source>
</evidence>
<dbReference type="PANTHER" id="PTHR40254:SF1">
    <property type="entry name" value="BLR0577 PROTEIN"/>
    <property type="match status" value="1"/>
</dbReference>
<accession>A0A9X2BB94</accession>
<evidence type="ECO:0000313" key="3">
    <source>
        <dbReference type="Proteomes" id="UP001139450"/>
    </source>
</evidence>
<dbReference type="Pfam" id="PF13454">
    <property type="entry name" value="NAD_binding_9"/>
    <property type="match status" value="1"/>
</dbReference>
<sequence>MKADQLTIAILGGGPSALFMYKRLVECGHSGLEIHIYEKGDRLGPGMPYSHLGANDEHITNVSGNEIPDLVTPVAEWINTVPKDTLRKYRIDANTFNAYKTLPRLLFGQYLADQFKLLQQQAKKNGIETQVFYNSAVSDIMDDPDLQQVIVTVGDEHTQKSYDRVIVCTGHYWPKTYEDKISGYFDSPYPPAKLKFSADYAIAIRGSSLTAIDAIRTLARQNGSFKKGRNGILKYKLKSESNGFRIVMHSRNGLLPALRFHLDDSHLGKNTVLSAEEVASIRQANDGFLPLDYVFEKNFKEGVRKNDPEFYERIRDLSMEQFVNMVMELRERLDAFKLLAAEFSEAEKSIKRRESIYWKEMLGVLSFAMNYPAKYFSAEDMLRMQRVLMPLIAVVIAYVPQSSAAEMLAMHQAGCLDIVAVGTDSKVEPVGEGGIIFHYTDEDNVQHSNTYRVFVDCIGQPHLSYEELPYPGLFNNKTVSPARLYFRDRQLAMEEKNKGNDKVKEDREGRYYLLVPGITINDSFQAVDEYNALNERIYVMAVPFIGGFNPDYSGLDFGEAASATIIKALVA</sequence>
<keyword evidence="3" id="KW-1185">Reference proteome</keyword>
<feature type="domain" description="FAD-dependent urate hydroxylase HpyO/Asp monooxygenase CreE-like FAD/NAD(P)-binding" evidence="1">
    <location>
        <begin position="9"/>
        <end position="171"/>
    </location>
</feature>
<gene>
    <name evidence="2" type="ORF">MUY27_17780</name>
</gene>
<dbReference type="InterPro" id="IPR052189">
    <property type="entry name" value="L-asp_N-monooxygenase_NS-form"/>
</dbReference>
<proteinExistence type="predicted"/>
<evidence type="ECO:0000313" key="2">
    <source>
        <dbReference type="EMBL" id="MCJ8211575.1"/>
    </source>
</evidence>
<dbReference type="InterPro" id="IPR038732">
    <property type="entry name" value="HpyO/CreE_NAD-binding"/>
</dbReference>
<protein>
    <submittedName>
        <fullName evidence="2">FAD/NAD(P)-binding protein</fullName>
    </submittedName>
</protein>
<dbReference type="SUPFAM" id="SSF51905">
    <property type="entry name" value="FAD/NAD(P)-binding domain"/>
    <property type="match status" value="1"/>
</dbReference>
<dbReference type="AlphaFoldDB" id="A0A9X2BB94"/>
<comment type="caution">
    <text evidence="2">The sequence shown here is derived from an EMBL/GenBank/DDBJ whole genome shotgun (WGS) entry which is preliminary data.</text>
</comment>
<dbReference type="EMBL" id="JALJEJ010000010">
    <property type="protein sequence ID" value="MCJ8211575.1"/>
    <property type="molecule type" value="Genomic_DNA"/>
</dbReference>
<dbReference type="Gene3D" id="3.50.50.60">
    <property type="entry name" value="FAD/NAD(P)-binding domain"/>
    <property type="match status" value="1"/>
</dbReference>
<dbReference type="Proteomes" id="UP001139450">
    <property type="component" value="Unassembled WGS sequence"/>
</dbReference>
<organism evidence="2 3">
    <name type="scientific">Mucilaginibacter straminoryzae</name>
    <dbReference type="NCBI Taxonomy" id="2932774"/>
    <lineage>
        <taxon>Bacteria</taxon>
        <taxon>Pseudomonadati</taxon>
        <taxon>Bacteroidota</taxon>
        <taxon>Sphingobacteriia</taxon>
        <taxon>Sphingobacteriales</taxon>
        <taxon>Sphingobacteriaceae</taxon>
        <taxon>Mucilaginibacter</taxon>
    </lineage>
</organism>
<dbReference type="PANTHER" id="PTHR40254">
    <property type="entry name" value="BLR0577 PROTEIN"/>
    <property type="match status" value="1"/>
</dbReference>
<dbReference type="RefSeq" id="WP_245132310.1">
    <property type="nucleotide sequence ID" value="NZ_JALJEJ010000010.1"/>
</dbReference>
<reference evidence="2" key="1">
    <citation type="submission" date="2022-04" db="EMBL/GenBank/DDBJ databases">
        <title>Mucilaginibacter sp. RS28 isolated from freshwater.</title>
        <authorList>
            <person name="Ko S.-R."/>
        </authorList>
    </citation>
    <scope>NUCLEOTIDE SEQUENCE</scope>
    <source>
        <strain evidence="2">RS28</strain>
    </source>
</reference>
<name>A0A9X2BB94_9SPHI</name>